<dbReference type="InterPro" id="IPR011044">
    <property type="entry name" value="Quino_amine_DH_bsu"/>
</dbReference>
<dbReference type="InterPro" id="IPR027417">
    <property type="entry name" value="P-loop_NTPase"/>
</dbReference>
<dbReference type="PROSITE" id="PS50082">
    <property type="entry name" value="WD_REPEATS_2"/>
    <property type="match status" value="1"/>
</dbReference>
<dbReference type="SUPFAM" id="SSF82171">
    <property type="entry name" value="DPP6 N-terminal domain-like"/>
    <property type="match status" value="1"/>
</dbReference>
<sequence>MSGDVTAASRGEIRSPRAVFAERFAQLHAAAGNPTLRRVATLAEQRMRAAAGKNPNSPSAQRISDWKAGRNVPARFESLLPVVLTLADLTKKRGNAAPAVLLDPQEWRRLWTASNSWTPADPEDIACPYPGLQPYRSTERDSFFGRRRATEELVDLVRTVEGIVVLVGASGAGKSSLLAAGLAATLAAPPDNWGVLSITPGSRPRDTLAEALAAQEGTARLLIVDQFEELFTVCADEHERDAFLADLDRLATDRAVVLALRADFYARCLDYPVLQESLEKRSYLLGPMRIDELAAAVTGPAEHAGLELEPGLDELVITELCGLGDHEARQSYDPGALPLLSHVMAATWQHRERRKLTLGGYRKAGGVVGSVAATAEQAWSELSDAQQEAAKDLLLGLVTVAKDSRDTRRIASRPALLRRGGDPDAAAAALEVLSRARLVTLDADSVFLTHEIVLDAWPRLRTWIEENRVGYLVRQRLESDAAEWDSAGRDPELLYGGARLQTAADHAGPATEGQVHDFLHASRSAHRRSRLRNSSTKALLALAGVILLVFGLAAYTQTRIAEQQRNERNFAAVLVEAQRLRESDPSLAAQLLMVAERMKPGDETVYTNLLGTQSWPLARSVAGHTEAIREVVRKPGGTLLLTIDFQDRATLWDTSAPLHPARITDLPGVVADAEFGPGDGILAVSSRDDVRLVDIRDIDAPKTLSALPGEGPHYNISISADGRVLAAGGDRGITLWDVSTPQEPKPGVTLAAGENRASNPRFSTAGRMLAVTTFDSSTAAEWVQLWEIDSHQNATQVGPPLSAATELVQATTFSPDGEILAIGSGHGSVSTDGRTHVATVQLWRVTAQGPTPISGPVTVGRTALESLEFGADGRTMVVGTDDSATLWNIDEPSRPEQIGAPLAVSPVMCRSIYESSTPCGGGPTSLAIDPHTTALYAGGMDGALRVWSLPPALVPSTVENGLPPLFDAHGKRMAVVASPDRVDLFDTGVPGSWKRIGAVAVNTTRTMPLLSPDGNTLLAIGHYDLSLAAFDLTDPRAPRPLGDWRTALGGNSFAIASDWTIAATNDDTVVRLWDMSDPDNPEPEGKPIEPHGQPLRMQFSIDGRLLVVTTYLLDGENSDFAQELWDLEDPERPYRLDTEIPQLSNGRNSLVFADDHTMVVTNNEIAQFWDVGDPRRMRILSDPVAMDSTLTKHVRYSAQSGRAVIVGHDNRISLWDMRSTEAPRRIGSELTVPAYDAILNAQLLPGSDGLLISGDTLHLWDLNVDTVIARICDVTGDLLTPEIWQRHLPDLPYAPPCD</sequence>
<dbReference type="PANTHER" id="PTHR19879">
    <property type="entry name" value="TRANSCRIPTION INITIATION FACTOR TFIID"/>
    <property type="match status" value="1"/>
</dbReference>
<dbReference type="Gene3D" id="2.130.10.10">
    <property type="entry name" value="YVTN repeat-like/Quinoprotein amine dehydrogenase"/>
    <property type="match status" value="3"/>
</dbReference>
<dbReference type="Proteomes" id="UP000252586">
    <property type="component" value="Unassembled WGS sequence"/>
</dbReference>
<dbReference type="PANTHER" id="PTHR19879:SF9">
    <property type="entry name" value="TRANSCRIPTION INITIATION FACTOR TFIID SUBUNIT 5"/>
    <property type="match status" value="1"/>
</dbReference>
<evidence type="ECO:0000259" key="2">
    <source>
        <dbReference type="Pfam" id="PF20703"/>
    </source>
</evidence>
<dbReference type="InterPro" id="IPR036322">
    <property type="entry name" value="WD40_repeat_dom_sf"/>
</dbReference>
<dbReference type="InterPro" id="IPR049052">
    <property type="entry name" value="nSTAND1"/>
</dbReference>
<organism evidence="3 4">
    <name type="scientific">Nocardia puris</name>
    <dbReference type="NCBI Taxonomy" id="208602"/>
    <lineage>
        <taxon>Bacteria</taxon>
        <taxon>Bacillati</taxon>
        <taxon>Actinomycetota</taxon>
        <taxon>Actinomycetes</taxon>
        <taxon>Mycobacteriales</taxon>
        <taxon>Nocardiaceae</taxon>
        <taxon>Nocardia</taxon>
    </lineage>
</organism>
<name>A0A366DFH1_9NOCA</name>
<dbReference type="RefSeq" id="WP_067512301.1">
    <property type="nucleotide sequence ID" value="NZ_QNRE01000008.1"/>
</dbReference>
<evidence type="ECO:0000313" key="3">
    <source>
        <dbReference type="EMBL" id="RBO88817.1"/>
    </source>
</evidence>
<keyword evidence="1" id="KW-0853">WD repeat</keyword>
<dbReference type="Pfam" id="PF00400">
    <property type="entry name" value="WD40"/>
    <property type="match status" value="1"/>
</dbReference>
<dbReference type="SUPFAM" id="SSF50969">
    <property type="entry name" value="YVTN repeat-like/Quinoprotein amine dehydrogenase"/>
    <property type="match status" value="1"/>
</dbReference>
<dbReference type="InterPro" id="IPR001680">
    <property type="entry name" value="WD40_rpt"/>
</dbReference>
<evidence type="ECO:0000256" key="1">
    <source>
        <dbReference type="PROSITE-ProRule" id="PRU00221"/>
    </source>
</evidence>
<gene>
    <name evidence="3" type="ORF">DFR74_10842</name>
</gene>
<accession>A0A366DFH1</accession>
<dbReference type="SMART" id="SM00320">
    <property type="entry name" value="WD40"/>
    <property type="match status" value="9"/>
</dbReference>
<dbReference type="SUPFAM" id="SSF50978">
    <property type="entry name" value="WD40 repeat-like"/>
    <property type="match status" value="1"/>
</dbReference>
<feature type="repeat" description="WD" evidence="1">
    <location>
        <begin position="924"/>
        <end position="949"/>
    </location>
</feature>
<comment type="caution">
    <text evidence="3">The sequence shown here is derived from an EMBL/GenBank/DDBJ whole genome shotgun (WGS) entry which is preliminary data.</text>
</comment>
<proteinExistence type="predicted"/>
<keyword evidence="4" id="KW-1185">Reference proteome</keyword>
<reference evidence="3 4" key="1">
    <citation type="submission" date="2018-06" db="EMBL/GenBank/DDBJ databases">
        <title>Genomic Encyclopedia of Type Strains, Phase IV (KMG-IV): sequencing the most valuable type-strain genomes for metagenomic binning, comparative biology and taxonomic classification.</title>
        <authorList>
            <person name="Goeker M."/>
        </authorList>
    </citation>
    <scope>NUCLEOTIDE SEQUENCE [LARGE SCALE GENOMIC DNA]</scope>
    <source>
        <strain evidence="3 4">DSM 44599</strain>
    </source>
</reference>
<protein>
    <submittedName>
        <fullName evidence="3">WD40 repeat protein</fullName>
    </submittedName>
</protein>
<feature type="domain" description="Novel STAND NTPase 1" evidence="2">
    <location>
        <begin position="128"/>
        <end position="491"/>
    </location>
</feature>
<dbReference type="InterPro" id="IPR015943">
    <property type="entry name" value="WD40/YVTN_repeat-like_dom_sf"/>
</dbReference>
<dbReference type="Pfam" id="PF20703">
    <property type="entry name" value="nSTAND1"/>
    <property type="match status" value="1"/>
</dbReference>
<evidence type="ECO:0000313" key="4">
    <source>
        <dbReference type="Proteomes" id="UP000252586"/>
    </source>
</evidence>
<dbReference type="EMBL" id="QNRE01000008">
    <property type="protein sequence ID" value="RBO88817.1"/>
    <property type="molecule type" value="Genomic_DNA"/>
</dbReference>
<dbReference type="STRING" id="1210090.GCA_001613185_05289"/>
<dbReference type="SUPFAM" id="SSF52540">
    <property type="entry name" value="P-loop containing nucleoside triphosphate hydrolases"/>
    <property type="match status" value="1"/>
</dbReference>